<dbReference type="Gene3D" id="3.40.960.10">
    <property type="entry name" value="VSR Endonuclease"/>
    <property type="match status" value="1"/>
</dbReference>
<name>A0A853C8L0_9ACTN</name>
<feature type="domain" description="DUF559" evidence="1">
    <location>
        <begin position="212"/>
        <end position="264"/>
    </location>
</feature>
<reference evidence="2 3" key="1">
    <citation type="submission" date="2020-07" db="EMBL/GenBank/DDBJ databases">
        <title>Sequencing the genomes of 1000 actinobacteria strains.</title>
        <authorList>
            <person name="Klenk H.-P."/>
        </authorList>
    </citation>
    <scope>NUCLEOTIDE SEQUENCE [LARGE SCALE GENOMIC DNA]</scope>
    <source>
        <strain evidence="2 3">DSM 103833</strain>
    </source>
</reference>
<keyword evidence="3" id="KW-1185">Reference proteome</keyword>
<dbReference type="Proteomes" id="UP000530424">
    <property type="component" value="Unassembled WGS sequence"/>
</dbReference>
<protein>
    <recommendedName>
        <fullName evidence="1">DUF559 domain-containing protein</fullName>
    </recommendedName>
</protein>
<proteinExistence type="predicted"/>
<dbReference type="InterPro" id="IPR011335">
    <property type="entry name" value="Restrct_endonuc-II-like"/>
</dbReference>
<accession>A0A853C8L0</accession>
<dbReference type="AlphaFoldDB" id="A0A853C8L0"/>
<dbReference type="InterPro" id="IPR007569">
    <property type="entry name" value="DUF559"/>
</dbReference>
<sequence length="300" mass="33977">MKDLGITRATLRRLVHERQLRRVTTDVYVAADVEDTLETRVQAISLVISPHHVIADRAAAWLWGIDAFAYADLDAPPIETVALPGHYPCRRQAVRGRTRDLAADEIVTVGGVRVTSPLRTALDLGCVLHRADALAALDAFRRAHDISEAELVGQLPRFAGRRGVVQLKELIPLSDPRAESARESRTRLAILDAGLPAPDLQVWVDVAGRPTYRLDHAYVRARIAVEYDGWEAHQRTDDQRRYDEERRAWLRQNGWHVIVVRNGDFTGPALDAWTLELREALRWTYSTRRRLERGDGDRVL</sequence>
<dbReference type="EMBL" id="JACCFP010000001">
    <property type="protein sequence ID" value="NYJ02543.1"/>
    <property type="molecule type" value="Genomic_DNA"/>
</dbReference>
<evidence type="ECO:0000313" key="3">
    <source>
        <dbReference type="Proteomes" id="UP000530424"/>
    </source>
</evidence>
<organism evidence="2 3">
    <name type="scientific">Nocardioides thalensis</name>
    <dbReference type="NCBI Taxonomy" id="1914755"/>
    <lineage>
        <taxon>Bacteria</taxon>
        <taxon>Bacillati</taxon>
        <taxon>Actinomycetota</taxon>
        <taxon>Actinomycetes</taxon>
        <taxon>Propionibacteriales</taxon>
        <taxon>Nocardioidaceae</taxon>
        <taxon>Nocardioides</taxon>
    </lineage>
</organism>
<dbReference type="RefSeq" id="WP_246303527.1">
    <property type="nucleotide sequence ID" value="NZ_JACCFP010000001.1"/>
</dbReference>
<gene>
    <name evidence="2" type="ORF">HNR19_003241</name>
</gene>
<dbReference type="Pfam" id="PF04480">
    <property type="entry name" value="DUF559"/>
    <property type="match status" value="1"/>
</dbReference>
<evidence type="ECO:0000313" key="2">
    <source>
        <dbReference type="EMBL" id="NYJ02543.1"/>
    </source>
</evidence>
<comment type="caution">
    <text evidence="2">The sequence shown here is derived from an EMBL/GenBank/DDBJ whole genome shotgun (WGS) entry which is preliminary data.</text>
</comment>
<dbReference type="SUPFAM" id="SSF52980">
    <property type="entry name" value="Restriction endonuclease-like"/>
    <property type="match status" value="1"/>
</dbReference>
<evidence type="ECO:0000259" key="1">
    <source>
        <dbReference type="Pfam" id="PF04480"/>
    </source>
</evidence>